<gene>
    <name evidence="16" type="ORF">ACHAW5_002628</name>
</gene>
<keyword evidence="7" id="KW-0223">Dioxygenase</keyword>
<dbReference type="AlphaFoldDB" id="A0ABD3PBD3"/>
<dbReference type="FunFam" id="2.60.120.10:FF:000034">
    <property type="entry name" value="Homogentisate 1,2-dioxygenase"/>
    <property type="match status" value="1"/>
</dbReference>
<accession>A0ABD3PBD3</accession>
<keyword evidence="8" id="KW-0560">Oxidoreductase</keyword>
<dbReference type="InterPro" id="IPR005708">
    <property type="entry name" value="Homogentis_dOase"/>
</dbReference>
<evidence type="ECO:0000259" key="14">
    <source>
        <dbReference type="Pfam" id="PF04209"/>
    </source>
</evidence>
<feature type="binding site" evidence="12">
    <location>
        <position position="450"/>
    </location>
    <ligand>
        <name>homogentisate</name>
        <dbReference type="ChEBI" id="CHEBI:16169"/>
    </ligand>
</feature>
<evidence type="ECO:0000256" key="5">
    <source>
        <dbReference type="ARBA" id="ARBA00022723"/>
    </source>
</evidence>
<dbReference type="GO" id="GO:0006559">
    <property type="term" value="P:L-phenylalanine catabolic process"/>
    <property type="evidence" value="ECO:0007669"/>
    <property type="project" value="UniProtKB-KW"/>
</dbReference>
<evidence type="ECO:0000256" key="12">
    <source>
        <dbReference type="PIRSR" id="PIRSR605708-2"/>
    </source>
</evidence>
<evidence type="ECO:0000256" key="1">
    <source>
        <dbReference type="ARBA" id="ARBA00001962"/>
    </source>
</evidence>
<name>A0ABD3PBD3_9STRA</name>
<feature type="region of interest" description="Disordered" evidence="13">
    <location>
        <begin position="188"/>
        <end position="214"/>
    </location>
</feature>
<reference evidence="16 17" key="1">
    <citation type="submission" date="2024-10" db="EMBL/GenBank/DDBJ databases">
        <title>Updated reference genomes for cyclostephanoid diatoms.</title>
        <authorList>
            <person name="Roberts W.R."/>
            <person name="Alverson A.J."/>
        </authorList>
    </citation>
    <scope>NUCLEOTIDE SEQUENCE [LARGE SCALE GENOMIC DNA]</scope>
    <source>
        <strain evidence="16 17">AJA276-08</strain>
    </source>
</reference>
<comment type="pathway">
    <text evidence="2">Amino-acid degradation; L-phenylalanine degradation; acetoacetate and fumarate from L-phenylalanine: step 4/6.</text>
</comment>
<feature type="domain" description="Homogentisate 1,2-dioxygenase N-terminal" evidence="15">
    <location>
        <begin position="217"/>
        <end position="269"/>
    </location>
</feature>
<evidence type="ECO:0000256" key="13">
    <source>
        <dbReference type="SAM" id="MobiDB-lite"/>
    </source>
</evidence>
<protein>
    <recommendedName>
        <fullName evidence="4">homogentisate 1,2-dioxygenase</fullName>
        <ecNumber evidence="4">1.13.11.5</ecNumber>
    </recommendedName>
</protein>
<dbReference type="InterPro" id="IPR011051">
    <property type="entry name" value="RmlC_Cupin_sf"/>
</dbReference>
<evidence type="ECO:0000313" key="16">
    <source>
        <dbReference type="EMBL" id="KAL3785338.1"/>
    </source>
</evidence>
<evidence type="ECO:0000256" key="8">
    <source>
        <dbReference type="ARBA" id="ARBA00023002"/>
    </source>
</evidence>
<feature type="domain" description="Homogentisate 1,2-dioxygenase N-terminal" evidence="15">
    <location>
        <begin position="20"/>
        <end position="185"/>
    </location>
</feature>
<dbReference type="PANTHER" id="PTHR11056">
    <property type="entry name" value="HOMOGENTISATE 1,2-DIOXYGENASE"/>
    <property type="match status" value="1"/>
</dbReference>
<comment type="cofactor">
    <cofactor evidence="1 12">
        <name>Fe cation</name>
        <dbReference type="ChEBI" id="CHEBI:24875"/>
    </cofactor>
</comment>
<feature type="active site" description="Proton acceptor" evidence="11">
    <location>
        <position position="390"/>
    </location>
</feature>
<evidence type="ECO:0000256" key="9">
    <source>
        <dbReference type="ARBA" id="ARBA00023004"/>
    </source>
</evidence>
<organism evidence="16 17">
    <name type="scientific">Stephanodiscus triporus</name>
    <dbReference type="NCBI Taxonomy" id="2934178"/>
    <lineage>
        <taxon>Eukaryota</taxon>
        <taxon>Sar</taxon>
        <taxon>Stramenopiles</taxon>
        <taxon>Ochrophyta</taxon>
        <taxon>Bacillariophyta</taxon>
        <taxon>Coscinodiscophyceae</taxon>
        <taxon>Thalassiosirophycidae</taxon>
        <taxon>Stephanodiscales</taxon>
        <taxon>Stephanodiscaceae</taxon>
        <taxon>Stephanodiscus</taxon>
    </lineage>
</organism>
<comment type="caution">
    <text evidence="16">The sequence shown here is derived from an EMBL/GenBank/DDBJ whole genome shotgun (WGS) entry which is preliminary data.</text>
</comment>
<evidence type="ECO:0000256" key="4">
    <source>
        <dbReference type="ARBA" id="ARBA00013127"/>
    </source>
</evidence>
<feature type="binding site" evidence="12">
    <location>
        <position position="435"/>
    </location>
    <ligand>
        <name>Fe cation</name>
        <dbReference type="ChEBI" id="CHEBI:24875"/>
    </ligand>
</feature>
<dbReference type="GO" id="GO:0004411">
    <property type="term" value="F:homogentisate 1,2-dioxygenase activity"/>
    <property type="evidence" value="ECO:0007669"/>
    <property type="project" value="UniProtKB-EC"/>
</dbReference>
<dbReference type="GO" id="GO:0006572">
    <property type="term" value="P:L-tyrosine catabolic process"/>
    <property type="evidence" value="ECO:0007669"/>
    <property type="project" value="UniProtKB-KW"/>
</dbReference>
<comment type="similarity">
    <text evidence="3">Belongs to the homogentisate dioxygenase family.</text>
</comment>
<proteinExistence type="inferred from homology"/>
<dbReference type="Gene3D" id="2.60.120.10">
    <property type="entry name" value="Jelly Rolls"/>
    <property type="match status" value="1"/>
</dbReference>
<evidence type="ECO:0000313" key="17">
    <source>
        <dbReference type="Proteomes" id="UP001530315"/>
    </source>
</evidence>
<feature type="domain" description="Homogentisate 1,2-dioxygenase N-terminal" evidence="15">
    <location>
        <begin position="290"/>
        <end position="377"/>
    </location>
</feature>
<dbReference type="PANTHER" id="PTHR11056:SF0">
    <property type="entry name" value="HOMOGENTISATE 1,2-DIOXYGENASE"/>
    <property type="match status" value="1"/>
</dbReference>
<feature type="binding site" evidence="12">
    <location>
        <position position="478"/>
    </location>
    <ligand>
        <name>homogentisate</name>
        <dbReference type="ChEBI" id="CHEBI:16169"/>
    </ligand>
</feature>
<dbReference type="InterPro" id="IPR046452">
    <property type="entry name" value="HgmA_N"/>
</dbReference>
<dbReference type="EMBL" id="JALLAZ020000893">
    <property type="protein sequence ID" value="KAL3785338.1"/>
    <property type="molecule type" value="Genomic_DNA"/>
</dbReference>
<sequence>MSRKSNDTEDHFDDSWLRLKYHRGFGNVFESEAVLGSLPLGRNNPRLVPFNLYTEQVSGTAFTTPRNENRRTWLYRTRPSVCGTSSPFRPCGGGGNNEDEVGSTSTSSSLPPIFGRADWLGDMRLDPNPMRWGATPLATTENGGTDNDKIKINFLQGINTLLGSGDPKCKSGIGIYVYACNADMSPSGGGGSGSSASASESESESESESDSASVTATDVHMYNSDGDFLVVPQRRTLNIQTELGKMTVMPGEICVIPRGVVFAVNISSNANVNCHRDVNMGEGTDREDDAFARGYVLEIFRGHFQLPELGPLGSNGLANARDFLHPVAYYESDESIATKSCNIVNKFGQSLFIRTSTHSPYNVVAWHGNYLPYKYDLRLFCAVNSVTYDHPDPSIYTVLTAKGGDEDGTALADFVIFPPRIMATDENTFRPPWFHRNVMTEFMGLIYGEYDAKKSKSVAGRGGFVPGGASLHPIMTPHGPDVESYVANINNPCDRPSKFNDGLAFMFESSAMCMVRFGV</sequence>
<evidence type="ECO:0000256" key="2">
    <source>
        <dbReference type="ARBA" id="ARBA00004704"/>
    </source>
</evidence>
<dbReference type="Proteomes" id="UP001530315">
    <property type="component" value="Unassembled WGS sequence"/>
</dbReference>
<keyword evidence="6" id="KW-0828">Tyrosine catabolism</keyword>
<dbReference type="InterPro" id="IPR014710">
    <property type="entry name" value="RmlC-like_jellyroll"/>
</dbReference>
<dbReference type="GO" id="GO:0046872">
    <property type="term" value="F:metal ion binding"/>
    <property type="evidence" value="ECO:0007669"/>
    <property type="project" value="UniProtKB-KW"/>
</dbReference>
<keyword evidence="9 12" id="KW-0408">Iron</keyword>
<keyword evidence="5 12" id="KW-0479">Metal-binding</keyword>
<dbReference type="Pfam" id="PF20510">
    <property type="entry name" value="HgmA_N"/>
    <property type="match status" value="3"/>
</dbReference>
<evidence type="ECO:0000256" key="6">
    <source>
        <dbReference type="ARBA" id="ARBA00022878"/>
    </source>
</evidence>
<dbReference type="SUPFAM" id="SSF51182">
    <property type="entry name" value="RmlC-like cupins"/>
    <property type="match status" value="2"/>
</dbReference>
<evidence type="ECO:0000256" key="3">
    <source>
        <dbReference type="ARBA" id="ARBA00007757"/>
    </source>
</evidence>
<feature type="region of interest" description="Disordered" evidence="13">
    <location>
        <begin position="86"/>
        <end position="109"/>
    </location>
</feature>
<evidence type="ECO:0000259" key="15">
    <source>
        <dbReference type="Pfam" id="PF20510"/>
    </source>
</evidence>
<feature type="binding site" evidence="12">
    <location>
        <position position="441"/>
    </location>
    <ligand>
        <name>Fe cation</name>
        <dbReference type="ChEBI" id="CHEBI:24875"/>
    </ligand>
</feature>
<feature type="binding site" evidence="12">
    <location>
        <position position="478"/>
    </location>
    <ligand>
        <name>Fe cation</name>
        <dbReference type="ChEBI" id="CHEBI:24875"/>
    </ligand>
</feature>
<feature type="domain" description="Homogentisate 1,2-dioxygenase C-terminal" evidence="14">
    <location>
        <begin position="379"/>
        <end position="514"/>
    </location>
</feature>
<dbReference type="EC" id="1.13.11.5" evidence="4"/>
<evidence type="ECO:0000256" key="7">
    <source>
        <dbReference type="ARBA" id="ARBA00022964"/>
    </source>
</evidence>
<dbReference type="InterPro" id="IPR046451">
    <property type="entry name" value="HgmA_C"/>
</dbReference>
<keyword evidence="10" id="KW-0585">Phenylalanine catabolism</keyword>
<evidence type="ECO:0000256" key="11">
    <source>
        <dbReference type="PIRSR" id="PIRSR605708-1"/>
    </source>
</evidence>
<evidence type="ECO:0000256" key="10">
    <source>
        <dbReference type="ARBA" id="ARBA00023232"/>
    </source>
</evidence>
<dbReference type="Pfam" id="PF04209">
    <property type="entry name" value="HgmA_C"/>
    <property type="match status" value="1"/>
</dbReference>
<keyword evidence="17" id="KW-1185">Reference proteome</keyword>